<sequence length="263" mass="31252">MWYEGKKIKKHTLISTVHTGYYQEKSTEKRHVIANKLGVYEIDNIPIYISKKTKLTRFVVKLILLIISNYNIQDDTEIMILGDGANWIKEVKKDIAICFPNNKVHYTIDKFHLVKRFKDLLPHRRIIKENEETFKQVIDYFYNGKYYELLQCLKESKSFIPSSKNFLRETINLIKNNEEGIKNQTLWNNIGCHMEGDVSHYGKGIFSKKRIYSEKTVKNKLNTSMLKLRNNIKDFKQSEKPPENNSILYNNFNKTEQQKLRLY</sequence>
<organism evidence="2 3">
    <name type="scientific">Spiroplasma phoeniceum P40</name>
    <dbReference type="NCBI Taxonomy" id="1276259"/>
    <lineage>
        <taxon>Bacteria</taxon>
        <taxon>Bacillati</taxon>
        <taxon>Mycoplasmatota</taxon>
        <taxon>Mollicutes</taxon>
        <taxon>Entomoplasmatales</taxon>
        <taxon>Spiroplasmataceae</taxon>
        <taxon>Spiroplasma</taxon>
    </lineage>
</organism>
<evidence type="ECO:0000256" key="1">
    <source>
        <dbReference type="ARBA" id="ARBA00006539"/>
    </source>
</evidence>
<dbReference type="Proteomes" id="UP000253689">
    <property type="component" value="Chromosome"/>
</dbReference>
<gene>
    <name evidence="2" type="ORF">SDAV_00406</name>
</gene>
<reference evidence="3" key="1">
    <citation type="submission" date="2018-07" db="EMBL/GenBank/DDBJ databases">
        <title>Complete Genome Sequence of Spiroplasma phoeniceum.</title>
        <authorList>
            <person name="Davis R.E."/>
            <person name="Shao J.Y."/>
            <person name="Zhao Y."/>
            <person name="Silver A."/>
            <person name="Stump z."/>
            <person name="Gasparich G."/>
        </authorList>
    </citation>
    <scope>NUCLEOTIDE SEQUENCE [LARGE SCALE GENOMIC DNA]</scope>
    <source>
        <strain evidence="3">P40</strain>
    </source>
</reference>
<protein>
    <recommendedName>
        <fullName evidence="4">ISLre2 family transposase</fullName>
    </recommendedName>
</protein>
<dbReference type="EMBL" id="CP031088">
    <property type="protein sequence ID" value="AXF95400.1"/>
    <property type="molecule type" value="Genomic_DNA"/>
</dbReference>
<comment type="similarity">
    <text evidence="1">Belongs to the UPF0236 family.</text>
</comment>
<accession>A0A345DMG2</accession>
<dbReference type="InterPro" id="IPR009620">
    <property type="entry name" value="UPF0236"/>
</dbReference>
<dbReference type="Pfam" id="PF06782">
    <property type="entry name" value="UPF0236"/>
    <property type="match status" value="1"/>
</dbReference>
<evidence type="ECO:0000313" key="2">
    <source>
        <dbReference type="EMBL" id="AXF95400.1"/>
    </source>
</evidence>
<evidence type="ECO:0008006" key="4">
    <source>
        <dbReference type="Google" id="ProtNLM"/>
    </source>
</evidence>
<name>A0A345DMG2_9MOLU</name>
<proteinExistence type="inferred from homology"/>
<dbReference type="AlphaFoldDB" id="A0A345DMG2"/>
<evidence type="ECO:0000313" key="3">
    <source>
        <dbReference type="Proteomes" id="UP000253689"/>
    </source>
</evidence>
<keyword evidence="3" id="KW-1185">Reference proteome</keyword>
<dbReference type="KEGG" id="sphh:SDAV_00406"/>